<feature type="domain" description="HD" evidence="2">
    <location>
        <begin position="82"/>
        <end position="204"/>
    </location>
</feature>
<dbReference type="SUPFAM" id="SSF55785">
    <property type="entry name" value="PYP-like sensor domain (PAS domain)"/>
    <property type="match status" value="1"/>
</dbReference>
<protein>
    <recommendedName>
        <fullName evidence="5">HD-GYP domain-containing protein</fullName>
    </recommendedName>
</protein>
<dbReference type="InterPro" id="IPR037522">
    <property type="entry name" value="HD_GYP_dom"/>
</dbReference>
<sequence>RSRTLELEIKRNDGSIVSVEVKYSFLRGSDGRPAEIVALARDVSKRKEAELEIKQSTQRLIRAMEDTIQAMARIVEMRDPYTAGHQQRVAQLACAIAQEIGLSPDQITGLRLAGTIHDIGKVRVPAEILTNPDGLSDAEFTIIKMHPVSGHEILKTIDLPWPIAEIIHQHHERMDGSGYPLGLSGKDIIIEARILAVADTVEAITSHRPYRPAQGIDKALEEISRNKGKLYDPDVVDACLKLFSQQKFSFK</sequence>
<dbReference type="CDD" id="cd00077">
    <property type="entry name" value="HDc"/>
    <property type="match status" value="1"/>
</dbReference>
<dbReference type="NCBIfam" id="TIGR00229">
    <property type="entry name" value="sensory_box"/>
    <property type="match status" value="1"/>
</dbReference>
<evidence type="ECO:0000259" key="3">
    <source>
        <dbReference type="PROSITE" id="PS51832"/>
    </source>
</evidence>
<feature type="domain" description="PAC" evidence="1">
    <location>
        <begin position="3"/>
        <end position="55"/>
    </location>
</feature>
<dbReference type="InterPro" id="IPR035965">
    <property type="entry name" value="PAS-like_dom_sf"/>
</dbReference>
<dbReference type="SUPFAM" id="SSF109604">
    <property type="entry name" value="HD-domain/PDEase-like"/>
    <property type="match status" value="1"/>
</dbReference>
<dbReference type="SMART" id="SM00086">
    <property type="entry name" value="PAC"/>
    <property type="match status" value="1"/>
</dbReference>
<proteinExistence type="predicted"/>
<comment type="caution">
    <text evidence="4">The sequence shown here is derived from an EMBL/GenBank/DDBJ whole genome shotgun (WGS) entry which is preliminary data.</text>
</comment>
<dbReference type="PANTHER" id="PTHR43155">
    <property type="entry name" value="CYCLIC DI-GMP PHOSPHODIESTERASE PA4108-RELATED"/>
    <property type="match status" value="1"/>
</dbReference>
<reference evidence="4" key="1">
    <citation type="journal article" date="2014" name="Front. Microbiol.">
        <title>High frequency of phylogenetically diverse reductive dehalogenase-homologous genes in deep subseafloor sedimentary metagenomes.</title>
        <authorList>
            <person name="Kawai M."/>
            <person name="Futagami T."/>
            <person name="Toyoda A."/>
            <person name="Takaki Y."/>
            <person name="Nishi S."/>
            <person name="Hori S."/>
            <person name="Arai W."/>
            <person name="Tsubouchi T."/>
            <person name="Morono Y."/>
            <person name="Uchiyama I."/>
            <person name="Ito T."/>
            <person name="Fujiyama A."/>
            <person name="Inagaki F."/>
            <person name="Takami H."/>
        </authorList>
    </citation>
    <scope>NUCLEOTIDE SEQUENCE</scope>
    <source>
        <strain evidence="4">Expedition CK06-06</strain>
    </source>
</reference>
<dbReference type="InterPro" id="IPR003607">
    <property type="entry name" value="HD/PDEase_dom"/>
</dbReference>
<feature type="non-terminal residue" evidence="4">
    <location>
        <position position="1"/>
    </location>
</feature>
<dbReference type="PROSITE" id="PS51831">
    <property type="entry name" value="HD"/>
    <property type="match status" value="1"/>
</dbReference>
<dbReference type="AlphaFoldDB" id="X1L388"/>
<dbReference type="Gene3D" id="3.30.450.20">
    <property type="entry name" value="PAS domain"/>
    <property type="match status" value="1"/>
</dbReference>
<dbReference type="PANTHER" id="PTHR43155:SF2">
    <property type="entry name" value="CYCLIC DI-GMP PHOSPHODIESTERASE PA4108"/>
    <property type="match status" value="1"/>
</dbReference>
<dbReference type="InterPro" id="IPR000014">
    <property type="entry name" value="PAS"/>
</dbReference>
<dbReference type="SMART" id="SM00471">
    <property type="entry name" value="HDc"/>
    <property type="match status" value="1"/>
</dbReference>
<dbReference type="NCBIfam" id="TIGR00277">
    <property type="entry name" value="HDIG"/>
    <property type="match status" value="1"/>
</dbReference>
<dbReference type="InterPro" id="IPR006674">
    <property type="entry name" value="HD_domain"/>
</dbReference>
<dbReference type="InterPro" id="IPR000700">
    <property type="entry name" value="PAS-assoc_C"/>
</dbReference>
<dbReference type="PROSITE" id="PS50113">
    <property type="entry name" value="PAC"/>
    <property type="match status" value="1"/>
</dbReference>
<evidence type="ECO:0000259" key="2">
    <source>
        <dbReference type="PROSITE" id="PS51831"/>
    </source>
</evidence>
<dbReference type="Gene3D" id="1.10.3210.10">
    <property type="entry name" value="Hypothetical protein af1432"/>
    <property type="match status" value="1"/>
</dbReference>
<dbReference type="Pfam" id="PF13487">
    <property type="entry name" value="HD_5"/>
    <property type="match status" value="1"/>
</dbReference>
<accession>X1L388</accession>
<dbReference type="InterPro" id="IPR001610">
    <property type="entry name" value="PAC"/>
</dbReference>
<feature type="domain" description="HD-GYP" evidence="3">
    <location>
        <begin position="60"/>
        <end position="251"/>
    </location>
</feature>
<gene>
    <name evidence="4" type="ORF">S06H3_02136</name>
</gene>
<evidence type="ECO:0008006" key="5">
    <source>
        <dbReference type="Google" id="ProtNLM"/>
    </source>
</evidence>
<name>X1L388_9ZZZZ</name>
<evidence type="ECO:0000313" key="4">
    <source>
        <dbReference type="EMBL" id="GAI00351.1"/>
    </source>
</evidence>
<evidence type="ECO:0000259" key="1">
    <source>
        <dbReference type="PROSITE" id="PS50113"/>
    </source>
</evidence>
<dbReference type="EMBL" id="BARV01000599">
    <property type="protein sequence ID" value="GAI00351.1"/>
    <property type="molecule type" value="Genomic_DNA"/>
</dbReference>
<dbReference type="InterPro" id="IPR006675">
    <property type="entry name" value="HDIG_dom"/>
</dbReference>
<organism evidence="4">
    <name type="scientific">marine sediment metagenome</name>
    <dbReference type="NCBI Taxonomy" id="412755"/>
    <lineage>
        <taxon>unclassified sequences</taxon>
        <taxon>metagenomes</taxon>
        <taxon>ecological metagenomes</taxon>
    </lineage>
</organism>
<dbReference type="PROSITE" id="PS51832">
    <property type="entry name" value="HD_GYP"/>
    <property type="match status" value="1"/>
</dbReference>